<name>A0A2R3QWN4_ECTME</name>
<accession>A0A2R3QWN4</accession>
<proteinExistence type="predicted"/>
<evidence type="ECO:0000256" key="1">
    <source>
        <dbReference type="SAM" id="MobiDB-lite"/>
    </source>
</evidence>
<dbReference type="Proteomes" id="UP000238327">
    <property type="component" value="Chromosome"/>
</dbReference>
<dbReference type="EMBL" id="CP027657">
    <property type="protein sequence ID" value="AVO56092.1"/>
    <property type="molecule type" value="Genomic_DNA"/>
</dbReference>
<feature type="region of interest" description="Disordered" evidence="1">
    <location>
        <begin position="560"/>
        <end position="587"/>
    </location>
</feature>
<evidence type="ECO:0008006" key="4">
    <source>
        <dbReference type="Google" id="ProtNLM"/>
    </source>
</evidence>
<evidence type="ECO:0000313" key="2">
    <source>
        <dbReference type="EMBL" id="AVO56092.1"/>
    </source>
</evidence>
<feature type="compositionally biased region" description="Acidic residues" evidence="1">
    <location>
        <begin position="566"/>
        <end position="580"/>
    </location>
</feature>
<reference evidence="2 3" key="1">
    <citation type="submission" date="2018-03" db="EMBL/GenBank/DDBJ databases">
        <title>Complete genome sequence and methylome analysis of Pseudomonas mendocina NEB 698.</title>
        <authorList>
            <person name="Morgan R.D."/>
        </authorList>
    </citation>
    <scope>NUCLEOTIDE SEQUENCE [LARGE SCALE GENOMIC DNA]</scope>
    <source>
        <strain evidence="2 3">NEB698</strain>
    </source>
</reference>
<protein>
    <recommendedName>
        <fullName evidence="4">Phospholipase D-like domain-containing protein</fullName>
    </recommendedName>
</protein>
<dbReference type="RefSeq" id="WP_106742438.1">
    <property type="nucleotide sequence ID" value="NZ_CP027657.1"/>
</dbReference>
<dbReference type="AlphaFoldDB" id="A0A2R3QWN4"/>
<dbReference type="OrthoDB" id="8351115at2"/>
<sequence>MSDGISLLEVIKRGGYEASLITTFNATLPFYEEVLLRKLVAAGCRHNVVLMDRGQCAASWESQVARPRLAGHAYTLLPIGVSGAFHPKVCLLLGAKKASILIGSHNLTLSGLGFNREITNWIEIGGAKDGEGTAVLKAVWLMLRDWIELERGKAPEPLLASALVIGRFISPLIASAGDMGLPAVLAQDPRGPALIDQLAERITAPVARVAVLGAFFDRELALLKELKARWPSADIVVGIDPDSVHHPGSYDDEIVRYVDARVIAERAGYLHAKVLYFETHGAKADVFVSGSANPSRPAWMDAANGNVEAIILQVGSAARRAAEATSMLSLFELPELPPEAFATIQVRSEAIEIEQPASLPLLSGYSDADRGLIRICYRSKQMSVTAAELLGPNQEMLETLAPLELNEDEIVFRTKVEATDIRSCLLVQGDRPIARAMILHPSVIESNSRSSRQYQIRLALSELGSTEADISRVIASVERVIFAEQSDHEIQMAIRECRNKKNGLPVEDGPTSLVISVSDMAWMKRKQRVLKSGDLAYLIDVLMRRLNDAIEVRSVEVDRAGRSEEEQVGQEDDGGEETSDTVEKPQFTDAEIAQAVARKARALSRKMVEQLKLASQDETRKVSASIQLIAVLALIRELRHLDKQKRWRATGQDLVEEGDRRYLFDESIRYLLGSESRLLEVIDNTIDDDADETMQLRTLLVWLAWDLGDELTAKVSLMWDADEKRQRLQTNAVFLRLMPSIAADQDASAELRDSIRRTLKPTPKASVQAEHWLGLHLAYGSSWLQRQEEASEFELGGYCNIPGLDDEPRVIVELDQNYVGFWDFDDVRKFKRDRVVALMPAQSTSYALN</sequence>
<organism evidence="2 3">
    <name type="scientific">Ectopseudomonas mendocina</name>
    <name type="common">Pseudomonas mendocina</name>
    <dbReference type="NCBI Taxonomy" id="300"/>
    <lineage>
        <taxon>Bacteria</taxon>
        <taxon>Pseudomonadati</taxon>
        <taxon>Pseudomonadota</taxon>
        <taxon>Gammaproteobacteria</taxon>
        <taxon>Pseudomonadales</taxon>
        <taxon>Pseudomonadaceae</taxon>
        <taxon>Ectopseudomonas</taxon>
    </lineage>
</organism>
<evidence type="ECO:0000313" key="3">
    <source>
        <dbReference type="Proteomes" id="UP000238327"/>
    </source>
</evidence>
<gene>
    <name evidence="2" type="ORF">C7A17_26235</name>
</gene>
<dbReference type="Gene3D" id="3.30.870.10">
    <property type="entry name" value="Endonuclease Chain A"/>
    <property type="match status" value="1"/>
</dbReference>